<evidence type="ECO:0000313" key="2">
    <source>
        <dbReference type="EMBL" id="CAK9865492.1"/>
    </source>
</evidence>
<name>A0ABP1ASC3_9BRYO</name>
<keyword evidence="3" id="KW-1185">Reference proteome</keyword>
<organism evidence="2 3">
    <name type="scientific">Sphagnum jensenii</name>
    <dbReference type="NCBI Taxonomy" id="128206"/>
    <lineage>
        <taxon>Eukaryota</taxon>
        <taxon>Viridiplantae</taxon>
        <taxon>Streptophyta</taxon>
        <taxon>Embryophyta</taxon>
        <taxon>Bryophyta</taxon>
        <taxon>Sphagnophytina</taxon>
        <taxon>Sphagnopsida</taxon>
        <taxon>Sphagnales</taxon>
        <taxon>Sphagnaceae</taxon>
        <taxon>Sphagnum</taxon>
    </lineage>
</organism>
<reference evidence="2" key="1">
    <citation type="submission" date="2024-03" db="EMBL/GenBank/DDBJ databases">
        <authorList>
            <consortium name="ELIXIR-Norway"/>
            <consortium name="Elixir Norway"/>
        </authorList>
    </citation>
    <scope>NUCLEOTIDE SEQUENCE</scope>
</reference>
<evidence type="ECO:0000256" key="1">
    <source>
        <dbReference type="SAM" id="MobiDB-lite"/>
    </source>
</evidence>
<sequence>MRQTRLQKPKLGTKAEAPNPRKSADGLEGITDTYCDRKQRKKGRMATAEEEEKENARVRGRAARVWTEQSVSREPR</sequence>
<gene>
    <name evidence="2" type="ORF">CSSPJE1EN2_LOCUS8487</name>
</gene>
<evidence type="ECO:0000313" key="3">
    <source>
        <dbReference type="Proteomes" id="UP001497522"/>
    </source>
</evidence>
<dbReference type="Proteomes" id="UP001497522">
    <property type="component" value="Chromosome 15"/>
</dbReference>
<protein>
    <submittedName>
        <fullName evidence="2">Uncharacterized protein</fullName>
    </submittedName>
</protein>
<proteinExistence type="predicted"/>
<accession>A0ABP1ASC3</accession>
<dbReference type="EMBL" id="OZ023716">
    <property type="protein sequence ID" value="CAK9865492.1"/>
    <property type="molecule type" value="Genomic_DNA"/>
</dbReference>
<feature type="region of interest" description="Disordered" evidence="1">
    <location>
        <begin position="1"/>
        <end position="76"/>
    </location>
</feature>